<dbReference type="EMBL" id="BDQI01000028">
    <property type="protein sequence ID" value="GAX56673.1"/>
    <property type="molecule type" value="Genomic_DNA"/>
</dbReference>
<evidence type="ECO:0000313" key="1">
    <source>
        <dbReference type="EMBL" id="GAX56673.1"/>
    </source>
</evidence>
<sequence length="75" mass="8022">MGKATQEDWNRVIGGILGIDPTNLMQRALANLHPEPQIVAVAKRARAAGIKVAMLSNSFGIEPYNPARGPTSSPR</sequence>
<accession>A0A250VR24</accession>
<reference evidence="2" key="1">
    <citation type="submission" date="2017-05" db="EMBL/GenBank/DDBJ databases">
        <title>Streptomyces olivochromogenes NBRC 3561 whole genome shotgun sequence.</title>
        <authorList>
            <person name="Dohra H."/>
            <person name="Kodani S."/>
        </authorList>
    </citation>
    <scope>NUCLEOTIDE SEQUENCE [LARGE SCALE GENOMIC DNA]</scope>
    <source>
        <strain evidence="2">NBRC 3561</strain>
    </source>
</reference>
<name>A0A250VR24_STROL</name>
<dbReference type="AlphaFoldDB" id="A0A250VR24"/>
<organism evidence="1 2">
    <name type="scientific">Streptomyces olivochromogenes</name>
    <dbReference type="NCBI Taxonomy" id="1963"/>
    <lineage>
        <taxon>Bacteria</taxon>
        <taxon>Bacillati</taxon>
        <taxon>Actinomycetota</taxon>
        <taxon>Actinomycetes</taxon>
        <taxon>Kitasatosporales</taxon>
        <taxon>Streptomycetaceae</taxon>
        <taxon>Streptomyces</taxon>
    </lineage>
</organism>
<gene>
    <name evidence="1" type="ORF">SO3561_08241</name>
</gene>
<comment type="caution">
    <text evidence="1">The sequence shown here is derived from an EMBL/GenBank/DDBJ whole genome shotgun (WGS) entry which is preliminary data.</text>
</comment>
<protein>
    <submittedName>
        <fullName evidence="1">Uncharacterized protein</fullName>
    </submittedName>
</protein>
<dbReference type="RefSeq" id="WP_235613859.1">
    <property type="nucleotide sequence ID" value="NZ_BDQI01000028.1"/>
</dbReference>
<proteinExistence type="predicted"/>
<keyword evidence="2" id="KW-1185">Reference proteome</keyword>
<dbReference type="Proteomes" id="UP000217446">
    <property type="component" value="Unassembled WGS sequence"/>
</dbReference>
<evidence type="ECO:0000313" key="2">
    <source>
        <dbReference type="Proteomes" id="UP000217446"/>
    </source>
</evidence>